<evidence type="ECO:0000313" key="3">
    <source>
        <dbReference type="EMBL" id="KAA6375726.1"/>
    </source>
</evidence>
<keyword evidence="1" id="KW-1133">Transmembrane helix</keyword>
<keyword evidence="1" id="KW-0812">Transmembrane</keyword>
<organism evidence="3 4">
    <name type="scientific">Streblomastix strix</name>
    <dbReference type="NCBI Taxonomy" id="222440"/>
    <lineage>
        <taxon>Eukaryota</taxon>
        <taxon>Metamonada</taxon>
        <taxon>Preaxostyla</taxon>
        <taxon>Oxymonadida</taxon>
        <taxon>Streblomastigidae</taxon>
        <taxon>Streblomastix</taxon>
    </lineage>
</organism>
<keyword evidence="2" id="KW-0732">Signal</keyword>
<reference evidence="3 4" key="1">
    <citation type="submission" date="2019-03" db="EMBL/GenBank/DDBJ databases">
        <title>Single cell metagenomics reveals metabolic interactions within the superorganism composed of flagellate Streblomastix strix and complex community of Bacteroidetes bacteria on its surface.</title>
        <authorList>
            <person name="Treitli S.C."/>
            <person name="Kolisko M."/>
            <person name="Husnik F."/>
            <person name="Keeling P."/>
            <person name="Hampl V."/>
        </authorList>
    </citation>
    <scope>NUCLEOTIDE SEQUENCE [LARGE SCALE GENOMIC DNA]</scope>
    <source>
        <strain evidence="3">ST1C</strain>
    </source>
</reference>
<comment type="caution">
    <text evidence="3">The sequence shown here is derived from an EMBL/GenBank/DDBJ whole genome shotgun (WGS) entry which is preliminary data.</text>
</comment>
<name>A0A5J4UYI2_9EUKA</name>
<evidence type="ECO:0000313" key="4">
    <source>
        <dbReference type="Proteomes" id="UP000324800"/>
    </source>
</evidence>
<feature type="signal peptide" evidence="2">
    <location>
        <begin position="1"/>
        <end position="16"/>
    </location>
</feature>
<evidence type="ECO:0000256" key="1">
    <source>
        <dbReference type="SAM" id="Phobius"/>
    </source>
</evidence>
<dbReference type="EMBL" id="SNRW01011030">
    <property type="protein sequence ID" value="KAA6375726.1"/>
    <property type="molecule type" value="Genomic_DNA"/>
</dbReference>
<gene>
    <name evidence="3" type="ORF">EZS28_028748</name>
</gene>
<proteinExistence type="predicted"/>
<sequence>MKFIIFALVAISFSQLDQFSSLHYKYGKINKKGILTLNATNAQDPSQIEDVYEYIIDYKLLQKKSKADDQYFYTKWENIDDIHNSETSYPLPESEINCKNVALIHQSGLYGLVGFTLQALTNAQYTPSVTYWIKNCPNKVKYDNIEDKYKKQFKNKIIEQTCESDEILDYLSFGLHKGGVSSSKCISNSIIPDKIKKCEDNSKIQIELKGYRIGYIRQCSSETIKELILRFGAILIDKMVIVGWKQINNESYWIAAIKDDQGYKYTGEIVPMNFVAHCYGGYVLFKIPYRVNIGFVIYGSFWFIIFGIPGIFLSFWGLIYLCCSSGCYTFDPCCQCKCNGPKIFPQIIPANGIIRDLSVAGVQ</sequence>
<dbReference type="AlphaFoldDB" id="A0A5J4UYI2"/>
<accession>A0A5J4UYI2</accession>
<keyword evidence="1" id="KW-0472">Membrane</keyword>
<protein>
    <submittedName>
        <fullName evidence="3">Uncharacterized protein</fullName>
    </submittedName>
</protein>
<feature type="chain" id="PRO_5023836803" evidence="2">
    <location>
        <begin position="17"/>
        <end position="363"/>
    </location>
</feature>
<dbReference type="Proteomes" id="UP000324800">
    <property type="component" value="Unassembled WGS sequence"/>
</dbReference>
<evidence type="ECO:0000256" key="2">
    <source>
        <dbReference type="SAM" id="SignalP"/>
    </source>
</evidence>
<feature type="transmembrane region" description="Helical" evidence="1">
    <location>
        <begin position="295"/>
        <end position="321"/>
    </location>
</feature>